<evidence type="ECO:0000256" key="2">
    <source>
        <dbReference type="SAM" id="MobiDB-lite"/>
    </source>
</evidence>
<sequence>MSPRRYARRPVPAPPPKVPEQAGSSEVQELRAQVAALVGAVQRQESRIERLQELMERHVAAAAATATAAAATEGRGPPAPSARAPIATEGEGIAAAPMAASPPPASVTPAASGSAIPDAAAEEMERERSLTALIRFKKFNPPIFEGEKVEPSMVESWIDSMETLFEDLYTSEKDKVSLATHCLEKAAKVWWKRVKRGRPSDLPPMLWEEFKRAMFANYFPDTPNSVRGYLTDTVKRKLQGKFRKLRQGDRSVADYEQEFSHIIDCVPEVVRNDPDRADWFLRGLRPGIYKAVQIFKLTTFAEVFDRALWAEHGDAHVREEREASEKDKGKKRPGGSSGGQSSSKKLPKYPSRRSESQGPCDV</sequence>
<accession>A0A6V7P1Q3</accession>
<evidence type="ECO:0000259" key="3">
    <source>
        <dbReference type="Pfam" id="PF03732"/>
    </source>
</evidence>
<dbReference type="EMBL" id="LR862144">
    <property type="protein sequence ID" value="CAD1824749.1"/>
    <property type="molecule type" value="Genomic_DNA"/>
</dbReference>
<dbReference type="PANTHER" id="PTHR34482:SF49">
    <property type="entry name" value="RETROTRANSPOSON GAG DOMAIN-CONTAINING PROTEIN"/>
    <property type="match status" value="1"/>
</dbReference>
<dbReference type="InterPro" id="IPR005162">
    <property type="entry name" value="Retrotrans_gag_dom"/>
</dbReference>
<feature type="compositionally biased region" description="Basic and acidic residues" evidence="2">
    <location>
        <begin position="316"/>
        <end position="328"/>
    </location>
</feature>
<dbReference type="Pfam" id="PF03732">
    <property type="entry name" value="Retrotrans_gag"/>
    <property type="match status" value="1"/>
</dbReference>
<evidence type="ECO:0000313" key="4">
    <source>
        <dbReference type="EMBL" id="CAD1824749.1"/>
    </source>
</evidence>
<proteinExistence type="predicted"/>
<feature type="coiled-coil region" evidence="1">
    <location>
        <begin position="27"/>
        <end position="61"/>
    </location>
</feature>
<feature type="region of interest" description="Disordered" evidence="2">
    <location>
        <begin position="1"/>
        <end position="26"/>
    </location>
</feature>
<name>A0A6V7P1Q3_ANACO</name>
<keyword evidence="1" id="KW-0175">Coiled coil</keyword>
<feature type="domain" description="Retrotransposon gag" evidence="3">
    <location>
        <begin position="178"/>
        <end position="286"/>
    </location>
</feature>
<protein>
    <recommendedName>
        <fullName evidence="3">Retrotransposon gag domain-containing protein</fullName>
    </recommendedName>
</protein>
<gene>
    <name evidence="4" type="ORF">CB5_LOCUS7960</name>
</gene>
<evidence type="ECO:0000256" key="1">
    <source>
        <dbReference type="SAM" id="Coils"/>
    </source>
</evidence>
<feature type="region of interest" description="Disordered" evidence="2">
    <location>
        <begin position="66"/>
        <end position="85"/>
    </location>
</feature>
<organism evidence="4">
    <name type="scientific">Ananas comosus var. bracteatus</name>
    <name type="common">red pineapple</name>
    <dbReference type="NCBI Taxonomy" id="296719"/>
    <lineage>
        <taxon>Eukaryota</taxon>
        <taxon>Viridiplantae</taxon>
        <taxon>Streptophyta</taxon>
        <taxon>Embryophyta</taxon>
        <taxon>Tracheophyta</taxon>
        <taxon>Spermatophyta</taxon>
        <taxon>Magnoliopsida</taxon>
        <taxon>Liliopsida</taxon>
        <taxon>Poales</taxon>
        <taxon>Bromeliaceae</taxon>
        <taxon>Bromelioideae</taxon>
        <taxon>Ananas</taxon>
    </lineage>
</organism>
<dbReference type="AlphaFoldDB" id="A0A6V7P1Q3"/>
<feature type="region of interest" description="Disordered" evidence="2">
    <location>
        <begin position="316"/>
        <end position="362"/>
    </location>
</feature>
<reference evidence="4" key="1">
    <citation type="submission" date="2020-07" db="EMBL/GenBank/DDBJ databases">
        <authorList>
            <person name="Lin J."/>
        </authorList>
    </citation>
    <scope>NUCLEOTIDE SEQUENCE</scope>
</reference>
<dbReference type="PANTHER" id="PTHR34482">
    <property type="entry name" value="DNA DAMAGE-INDUCIBLE PROTEIN 1-LIKE"/>
    <property type="match status" value="1"/>
</dbReference>